<dbReference type="SMR" id="F2USA7"/>
<dbReference type="GeneID" id="16068413"/>
<keyword evidence="9" id="KW-0694">RNA-binding</keyword>
<gene>
    <name evidence="13" type="ORF">PTSG_10959</name>
</gene>
<proteinExistence type="inferred from homology"/>
<dbReference type="KEGG" id="sre:PTSG_10959"/>
<evidence type="ECO:0000313" key="13">
    <source>
        <dbReference type="EMBL" id="EGD81016.1"/>
    </source>
</evidence>
<evidence type="ECO:0000256" key="7">
    <source>
        <dbReference type="ARBA" id="ARBA00022741"/>
    </source>
</evidence>
<dbReference type="GO" id="GO:1990180">
    <property type="term" value="P:mitochondrial tRNA 3'-end processing"/>
    <property type="evidence" value="ECO:0007669"/>
    <property type="project" value="TreeGrafter"/>
</dbReference>
<dbReference type="GO" id="GO:0000166">
    <property type="term" value="F:nucleotide binding"/>
    <property type="evidence" value="ECO:0007669"/>
    <property type="project" value="UniProtKB-KW"/>
</dbReference>
<dbReference type="EMBL" id="GL832994">
    <property type="protein sequence ID" value="EGD81016.1"/>
    <property type="molecule type" value="Genomic_DNA"/>
</dbReference>
<feature type="domain" description="Poly A polymerase head" evidence="11">
    <location>
        <begin position="90"/>
        <end position="210"/>
    </location>
</feature>
<dbReference type="CDD" id="cd05398">
    <property type="entry name" value="NT_ClassII-CCAase"/>
    <property type="match status" value="1"/>
</dbReference>
<dbReference type="GO" id="GO:0005739">
    <property type="term" value="C:mitochondrion"/>
    <property type="evidence" value="ECO:0007669"/>
    <property type="project" value="TreeGrafter"/>
</dbReference>
<comment type="similarity">
    <text evidence="2 9">Belongs to the tRNA nucleotidyltransferase/poly(A) polymerase family.</text>
</comment>
<dbReference type="Pfam" id="PF12627">
    <property type="entry name" value="PolyA_pol_RNAbd"/>
    <property type="match status" value="1"/>
</dbReference>
<dbReference type="InterPro" id="IPR002646">
    <property type="entry name" value="PolA_pol_head_dom"/>
</dbReference>
<evidence type="ECO:0000256" key="4">
    <source>
        <dbReference type="ARBA" id="ARBA00022694"/>
    </source>
</evidence>
<dbReference type="PANTHER" id="PTHR46173:SF1">
    <property type="entry name" value="CCA TRNA NUCLEOTIDYLTRANSFERASE 1, MITOCHONDRIAL"/>
    <property type="match status" value="1"/>
</dbReference>
<keyword evidence="4" id="KW-0819">tRNA processing</keyword>
<dbReference type="RefSeq" id="XP_004987886.1">
    <property type="nucleotide sequence ID" value="XM_004987829.1"/>
</dbReference>
<evidence type="ECO:0000256" key="5">
    <source>
        <dbReference type="ARBA" id="ARBA00022695"/>
    </source>
</evidence>
<dbReference type="AlphaFoldDB" id="F2USA7"/>
<feature type="chain" id="PRO_5003291379" evidence="10">
    <location>
        <begin position="18"/>
        <end position="455"/>
    </location>
</feature>
<feature type="signal peptide" evidence="10">
    <location>
        <begin position="1"/>
        <end position="17"/>
    </location>
</feature>
<dbReference type="SUPFAM" id="SSF81891">
    <property type="entry name" value="Poly A polymerase C-terminal region-like"/>
    <property type="match status" value="1"/>
</dbReference>
<keyword evidence="10" id="KW-0732">Signal</keyword>
<dbReference type="OMA" id="NLCPKPM"/>
<dbReference type="eggNOG" id="KOG2159">
    <property type="taxonomic scope" value="Eukaryota"/>
</dbReference>
<name>F2USA7_SALR5</name>
<accession>F2USA7</accession>
<protein>
    <submittedName>
        <fullName evidence="13">CCA-adding enzyme</fullName>
    </submittedName>
</protein>
<dbReference type="GO" id="GO:0046872">
    <property type="term" value="F:metal ion binding"/>
    <property type="evidence" value="ECO:0007669"/>
    <property type="project" value="UniProtKB-KW"/>
</dbReference>
<evidence type="ECO:0000256" key="8">
    <source>
        <dbReference type="ARBA" id="ARBA00022842"/>
    </source>
</evidence>
<evidence type="ECO:0000256" key="1">
    <source>
        <dbReference type="ARBA" id="ARBA00001946"/>
    </source>
</evidence>
<evidence type="ECO:0000259" key="12">
    <source>
        <dbReference type="Pfam" id="PF12627"/>
    </source>
</evidence>
<dbReference type="InterPro" id="IPR032828">
    <property type="entry name" value="PolyA_RNA-bd"/>
</dbReference>
<keyword evidence="6" id="KW-0479">Metal-binding</keyword>
<dbReference type="PROSITE" id="PS51257">
    <property type="entry name" value="PROKAR_LIPOPROTEIN"/>
    <property type="match status" value="1"/>
</dbReference>
<dbReference type="GO" id="GO:0000049">
    <property type="term" value="F:tRNA binding"/>
    <property type="evidence" value="ECO:0007669"/>
    <property type="project" value="TreeGrafter"/>
</dbReference>
<evidence type="ECO:0000256" key="9">
    <source>
        <dbReference type="RuleBase" id="RU003953"/>
    </source>
</evidence>
<dbReference type="SUPFAM" id="SSF81301">
    <property type="entry name" value="Nucleotidyltransferase"/>
    <property type="match status" value="1"/>
</dbReference>
<dbReference type="InterPro" id="IPR043519">
    <property type="entry name" value="NT_sf"/>
</dbReference>
<evidence type="ECO:0000256" key="10">
    <source>
        <dbReference type="SAM" id="SignalP"/>
    </source>
</evidence>
<dbReference type="Gene3D" id="3.30.460.10">
    <property type="entry name" value="Beta Polymerase, domain 2"/>
    <property type="match status" value="1"/>
</dbReference>
<dbReference type="PANTHER" id="PTHR46173">
    <property type="entry name" value="CCA TRNA NUCLEOTIDYLTRANSFERASE 1, MITOCHONDRIAL"/>
    <property type="match status" value="1"/>
</dbReference>
<keyword evidence="14" id="KW-1185">Reference proteome</keyword>
<dbReference type="GO" id="GO:0016779">
    <property type="term" value="F:nucleotidyltransferase activity"/>
    <property type="evidence" value="ECO:0007669"/>
    <property type="project" value="UniProtKB-KW"/>
</dbReference>
<keyword evidence="7" id="KW-0547">Nucleotide-binding</keyword>
<sequence length="455" mass="51130">MLLGRVACAAVLGGVSGGGCCARSVSCCCCCWSVGAATRGRPWRRPVLQLTRRNLQPTMPTSQEVKQKILGTPAVQQLKHIFQEDHHEFRLVGGAVRDILLERWPKDYDFATTALPQQTQQLLESRGVRVVLTGLQHGTVTAVIDNVPYEVTTLRLDHEGAEGTGPVCFTDDWKLDAERRDLTINAMSMDLDGHIFDYFDGRDHLAQEKIVFVGDPAQRIQEDFLRILRYFRFHGKVCRHNNHEPAQIQAITDNVQGLESVSGERIWMEMSKILKTARAPELVECMQACGVLPHIQLANVEQHHLQRLRHVHRYELEPATALTALVDDVQQFEGVAAAWRLSNAERKLGLFIIQHRDVDVCMNSAQDLLVDGINRTYVTQLCRYQGHLDIAVAMQDWAVPEFPITGKKLIQHGLKPGPNMGRVLAALKDNWKQSRFQLGEEELLAQMDSVVASLS</sequence>
<evidence type="ECO:0000313" key="14">
    <source>
        <dbReference type="Proteomes" id="UP000007799"/>
    </source>
</evidence>
<comment type="cofactor">
    <cofactor evidence="1">
        <name>Mg(2+)</name>
        <dbReference type="ChEBI" id="CHEBI:18420"/>
    </cofactor>
</comment>
<dbReference type="InterPro" id="IPR050264">
    <property type="entry name" value="Bact_CCA-adding_enz_type3_sf"/>
</dbReference>
<evidence type="ECO:0000259" key="11">
    <source>
        <dbReference type="Pfam" id="PF01743"/>
    </source>
</evidence>
<reference evidence="13" key="1">
    <citation type="submission" date="2009-08" db="EMBL/GenBank/DDBJ databases">
        <title>Annotation of Salpingoeca rosetta.</title>
        <authorList>
            <consortium name="The Broad Institute Genome Sequencing Platform"/>
            <person name="Russ C."/>
            <person name="Cuomo C."/>
            <person name="Burger G."/>
            <person name="Gray M.W."/>
            <person name="Holland P.W.H."/>
            <person name="King N."/>
            <person name="Lang F.B.F."/>
            <person name="Roger A.J."/>
            <person name="Ruiz-Trillo I."/>
            <person name="Young S.K."/>
            <person name="Zeng Q."/>
            <person name="Gargeya S."/>
            <person name="Alvarado L."/>
            <person name="Berlin A."/>
            <person name="Chapman S.B."/>
            <person name="Chen Z."/>
            <person name="Freedman E."/>
            <person name="Gellesch M."/>
            <person name="Goldberg J."/>
            <person name="Griggs A."/>
            <person name="Gujja S."/>
            <person name="Heilman E."/>
            <person name="Heiman D."/>
            <person name="Howarth C."/>
            <person name="Mehta T."/>
            <person name="Neiman D."/>
            <person name="Pearson M."/>
            <person name="Roberts A."/>
            <person name="Saif S."/>
            <person name="Shea T."/>
            <person name="Shenoy N."/>
            <person name="Sisk P."/>
            <person name="Stolte C."/>
            <person name="Sykes S."/>
            <person name="White J."/>
            <person name="Yandava C."/>
            <person name="Haas B."/>
            <person name="Nusbaum C."/>
            <person name="Birren B."/>
        </authorList>
    </citation>
    <scope>NUCLEOTIDE SEQUENCE [LARGE SCALE GENOMIC DNA]</scope>
    <source>
        <strain evidence="13">ATCC 50818</strain>
    </source>
</reference>
<dbReference type="OrthoDB" id="445712at2759"/>
<dbReference type="STRING" id="946362.F2USA7"/>
<keyword evidence="5" id="KW-0548">Nucleotidyltransferase</keyword>
<dbReference type="GO" id="GO:0001680">
    <property type="term" value="P:tRNA 3'-terminal CCA addition"/>
    <property type="evidence" value="ECO:0007669"/>
    <property type="project" value="TreeGrafter"/>
</dbReference>
<evidence type="ECO:0000256" key="6">
    <source>
        <dbReference type="ARBA" id="ARBA00022723"/>
    </source>
</evidence>
<organism evidence="14">
    <name type="scientific">Salpingoeca rosetta (strain ATCC 50818 / BSB-021)</name>
    <dbReference type="NCBI Taxonomy" id="946362"/>
    <lineage>
        <taxon>Eukaryota</taxon>
        <taxon>Choanoflagellata</taxon>
        <taxon>Craspedida</taxon>
        <taxon>Salpingoecidae</taxon>
        <taxon>Salpingoeca</taxon>
    </lineage>
</organism>
<keyword evidence="3 9" id="KW-0808">Transferase</keyword>
<dbReference type="Pfam" id="PF01743">
    <property type="entry name" value="PolyA_pol"/>
    <property type="match status" value="1"/>
</dbReference>
<feature type="domain" description="tRNA nucleotidyltransferase/poly(A) polymerase RNA and SrmB- binding" evidence="12">
    <location>
        <begin position="245"/>
        <end position="295"/>
    </location>
</feature>
<evidence type="ECO:0000256" key="2">
    <source>
        <dbReference type="ARBA" id="ARBA00007265"/>
    </source>
</evidence>
<dbReference type="Gene3D" id="1.10.3090.10">
    <property type="entry name" value="cca-adding enzyme, domain 2"/>
    <property type="match status" value="1"/>
</dbReference>
<dbReference type="FunCoup" id="F2USA7">
    <property type="interactions" value="1927"/>
</dbReference>
<dbReference type="Proteomes" id="UP000007799">
    <property type="component" value="Unassembled WGS sequence"/>
</dbReference>
<keyword evidence="8" id="KW-0460">Magnesium</keyword>
<dbReference type="InParanoid" id="F2USA7"/>
<evidence type="ECO:0000256" key="3">
    <source>
        <dbReference type="ARBA" id="ARBA00022679"/>
    </source>
</evidence>